<protein>
    <submittedName>
        <fullName evidence="1">Uncharacterized protein</fullName>
    </submittedName>
</protein>
<evidence type="ECO:0000313" key="1">
    <source>
        <dbReference type="EMBL" id="TPG65725.1"/>
    </source>
</evidence>
<evidence type="ECO:0000313" key="2">
    <source>
        <dbReference type="Proteomes" id="UP000317933"/>
    </source>
</evidence>
<accession>A0A502GVW8</accession>
<dbReference type="EMBL" id="RCZE01000024">
    <property type="protein sequence ID" value="TPG65725.1"/>
    <property type="molecule type" value="Genomic_DNA"/>
</dbReference>
<reference evidence="1 2" key="1">
    <citation type="journal article" date="2019" name="Environ. Microbiol.">
        <title>Species interactions and distinct microbial communities in high Arctic permafrost affected cryosols are associated with the CH4 and CO2 gas fluxes.</title>
        <authorList>
            <person name="Altshuler I."/>
            <person name="Hamel J."/>
            <person name="Turney S."/>
            <person name="Magnuson E."/>
            <person name="Levesque R."/>
            <person name="Greer C."/>
            <person name="Whyte L.G."/>
        </authorList>
    </citation>
    <scope>NUCLEOTIDE SEQUENCE [LARGE SCALE GENOMIC DNA]</scope>
    <source>
        <strain evidence="1 2">E3</strain>
    </source>
</reference>
<sequence length="149" mass="16660">MALVRLANLNDYESVDVLGRTMFKITWCPTLCPGSPTEDPREGLELFNEWQCAVAAGLDNLPGPAEKLAVIVHWCLTTGSPDRVNLAKELVKANRDKGYEVGLEFNNNDYAEPGLGYRYELAFLKTQIRLLAAAQVMQLQNLIQVVEYD</sequence>
<proteinExistence type="predicted"/>
<gene>
    <name evidence="1" type="ORF">EAH78_31130</name>
</gene>
<dbReference type="AlphaFoldDB" id="A0A502GVW8"/>
<organism evidence="1 2">
    <name type="scientific">Pseudomonas arsenicoxydans</name>
    <dbReference type="NCBI Taxonomy" id="702115"/>
    <lineage>
        <taxon>Bacteria</taxon>
        <taxon>Pseudomonadati</taxon>
        <taxon>Pseudomonadota</taxon>
        <taxon>Gammaproteobacteria</taxon>
        <taxon>Pseudomonadales</taxon>
        <taxon>Pseudomonadaceae</taxon>
        <taxon>Pseudomonas</taxon>
    </lineage>
</organism>
<comment type="caution">
    <text evidence="1">The sequence shown here is derived from an EMBL/GenBank/DDBJ whole genome shotgun (WGS) entry which is preliminary data.</text>
</comment>
<dbReference type="Proteomes" id="UP000317933">
    <property type="component" value="Unassembled WGS sequence"/>
</dbReference>
<dbReference type="RefSeq" id="WP_140672038.1">
    <property type="nucleotide sequence ID" value="NZ_RCZE01000024.1"/>
</dbReference>
<name>A0A502GVW8_9PSED</name>